<evidence type="ECO:0000256" key="6">
    <source>
        <dbReference type="ARBA" id="ARBA00022932"/>
    </source>
</evidence>
<comment type="similarity">
    <text evidence="1">Belongs to the DNA polymerase type-B family.</text>
</comment>
<dbReference type="Gene3D" id="3.90.1600.10">
    <property type="entry name" value="Palm domain of DNA polymerase"/>
    <property type="match status" value="1"/>
</dbReference>
<dbReference type="KEGG" id="nta:107818425"/>
<dbReference type="RefSeq" id="XP_016499917.1">
    <property type="nucleotide sequence ID" value="XM_016644431.1"/>
</dbReference>
<dbReference type="GeneID" id="107818425"/>
<dbReference type="SUPFAM" id="SSF56672">
    <property type="entry name" value="DNA/RNA polymerases"/>
    <property type="match status" value="1"/>
</dbReference>
<keyword evidence="7" id="KW-0238">DNA-binding</keyword>
<dbReference type="Gene3D" id="1.10.287.690">
    <property type="entry name" value="Helix hairpin bin"/>
    <property type="match status" value="1"/>
</dbReference>
<keyword evidence="4" id="KW-0548">Nucleotidyltransferase</keyword>
<proteinExistence type="inferred from homology"/>
<name>A0A1S4CFG0_TOBAC</name>
<dbReference type="GO" id="GO:0006260">
    <property type="term" value="P:DNA replication"/>
    <property type="evidence" value="ECO:0007669"/>
    <property type="project" value="UniProtKB-KW"/>
</dbReference>
<keyword evidence="6" id="KW-0239">DNA-directed DNA polymerase</keyword>
<reference evidence="9" key="1">
    <citation type="journal article" date="2014" name="Nat. Commun.">
        <title>The tobacco genome sequence and its comparison with those of tomato and potato.</title>
        <authorList>
            <person name="Sierro N."/>
            <person name="Battey J.N."/>
            <person name="Ouadi S."/>
            <person name="Bakaher N."/>
            <person name="Bovet L."/>
            <person name="Willig A."/>
            <person name="Goepfert S."/>
            <person name="Peitsch M.C."/>
            <person name="Ivanov N.V."/>
        </authorList>
    </citation>
    <scope>NUCLEOTIDE SEQUENCE [LARGE SCALE GENOMIC DNA]</scope>
</reference>
<accession>A0A1S4CFG0</accession>
<evidence type="ECO:0000256" key="2">
    <source>
        <dbReference type="ARBA" id="ARBA00012417"/>
    </source>
</evidence>
<dbReference type="PaxDb" id="4097-A0A1S4CFG0"/>
<evidence type="ECO:0000256" key="5">
    <source>
        <dbReference type="ARBA" id="ARBA00022705"/>
    </source>
</evidence>
<evidence type="ECO:0000256" key="7">
    <source>
        <dbReference type="ARBA" id="ARBA00023125"/>
    </source>
</evidence>
<dbReference type="AlphaFoldDB" id="A0A1S4CFG0"/>
<evidence type="ECO:0000313" key="9">
    <source>
        <dbReference type="Proteomes" id="UP000790787"/>
    </source>
</evidence>
<protein>
    <recommendedName>
        <fullName evidence="2">DNA-directed DNA polymerase</fullName>
        <ecNumber evidence="2">2.7.7.7</ecNumber>
    </recommendedName>
</protein>
<dbReference type="Pfam" id="PF03175">
    <property type="entry name" value="DNA_pol_B_2"/>
    <property type="match status" value="1"/>
</dbReference>
<evidence type="ECO:0000256" key="8">
    <source>
        <dbReference type="ARBA" id="ARBA00049244"/>
    </source>
</evidence>
<dbReference type="STRING" id="4097.A0A1S4CFG0"/>
<comment type="catalytic activity">
    <reaction evidence="8">
        <text>DNA(n) + a 2'-deoxyribonucleoside 5'-triphosphate = DNA(n+1) + diphosphate</text>
        <dbReference type="Rhea" id="RHEA:22508"/>
        <dbReference type="Rhea" id="RHEA-COMP:17339"/>
        <dbReference type="Rhea" id="RHEA-COMP:17340"/>
        <dbReference type="ChEBI" id="CHEBI:33019"/>
        <dbReference type="ChEBI" id="CHEBI:61560"/>
        <dbReference type="ChEBI" id="CHEBI:173112"/>
        <dbReference type="EC" id="2.7.7.7"/>
    </reaction>
</comment>
<dbReference type="PANTHER" id="PTHR33568">
    <property type="entry name" value="DNA POLYMERASE"/>
    <property type="match status" value="1"/>
</dbReference>
<dbReference type="InterPro" id="IPR004868">
    <property type="entry name" value="DNA-dir_DNA_pol_B_mt/vir"/>
</dbReference>
<reference evidence="10" key="2">
    <citation type="submission" date="2025-08" db="UniProtKB">
        <authorList>
            <consortium name="RefSeq"/>
        </authorList>
    </citation>
    <scope>IDENTIFICATION</scope>
    <source>
        <tissue evidence="10">Leaf</tissue>
    </source>
</reference>
<sequence>MGGSIETYFSEDNPMYLFETIHKRSNKMLSDFLERLAVVVRKIRSIHTVYFHKLSRFDGEFVDVYYSEELKYARSVGYKVIPLSSYMFQNMNPGSPFGEFVGSLFESRLKARKEGNDSMAYVYKILMNSLYGRFGINPESTQTEVYNYDKYNKLVMTTGFHYAEKLSDEYYIVVYKNNTEWVPDMQWRPPRITTVHIWAAITTCTRIHMYHYISREDCYYTDTDSVVHGSPLPDDDVSPTELGKFKLEHKLNKAIFLAPKGYSLWIDKNQNLTKHKGLAKPLVSDKWYETQYADLKLSIVAPVDSNFQINWATLDIMKKTKLVKLSTPTNTKREPVYDNNQDWVDTNPILLALSSSSSDGFAPSFSKSSSLVRRVLPKAMSKGLRGRPFLSLQLPVIRTVKGCENLWFIAGKEILEPH</sequence>
<dbReference type="InterPro" id="IPR043502">
    <property type="entry name" value="DNA/RNA_pol_sf"/>
</dbReference>
<evidence type="ECO:0000256" key="4">
    <source>
        <dbReference type="ARBA" id="ARBA00022695"/>
    </source>
</evidence>
<gene>
    <name evidence="10" type="primary">LOC107818425</name>
</gene>
<evidence type="ECO:0000256" key="3">
    <source>
        <dbReference type="ARBA" id="ARBA00022679"/>
    </source>
</evidence>
<dbReference type="InterPro" id="IPR023211">
    <property type="entry name" value="DNA_pol_palm_dom_sf"/>
</dbReference>
<dbReference type="RefSeq" id="XP_016499917.2">
    <property type="nucleotide sequence ID" value="XM_016644431.2"/>
</dbReference>
<keyword evidence="5" id="KW-0235">DNA replication</keyword>
<dbReference type="GO" id="GO:0003887">
    <property type="term" value="F:DNA-directed DNA polymerase activity"/>
    <property type="evidence" value="ECO:0007669"/>
    <property type="project" value="UniProtKB-KW"/>
</dbReference>
<dbReference type="OMA" id="REDCHYI"/>
<dbReference type="GO" id="GO:0003677">
    <property type="term" value="F:DNA binding"/>
    <property type="evidence" value="ECO:0007669"/>
    <property type="project" value="UniProtKB-KW"/>
</dbReference>
<dbReference type="Proteomes" id="UP000790787">
    <property type="component" value="Chromosome 23"/>
</dbReference>
<dbReference type="EC" id="2.7.7.7" evidence="2"/>
<dbReference type="PANTHER" id="PTHR33568:SF3">
    <property type="entry name" value="DNA-DIRECTED DNA POLYMERASE"/>
    <property type="match status" value="1"/>
</dbReference>
<keyword evidence="9" id="KW-1185">Reference proteome</keyword>
<dbReference type="OrthoDB" id="1305755at2759"/>
<organism evidence="9 10">
    <name type="scientific">Nicotiana tabacum</name>
    <name type="common">Common tobacco</name>
    <dbReference type="NCBI Taxonomy" id="4097"/>
    <lineage>
        <taxon>Eukaryota</taxon>
        <taxon>Viridiplantae</taxon>
        <taxon>Streptophyta</taxon>
        <taxon>Embryophyta</taxon>
        <taxon>Tracheophyta</taxon>
        <taxon>Spermatophyta</taxon>
        <taxon>Magnoliopsida</taxon>
        <taxon>eudicotyledons</taxon>
        <taxon>Gunneridae</taxon>
        <taxon>Pentapetalae</taxon>
        <taxon>asterids</taxon>
        <taxon>lamiids</taxon>
        <taxon>Solanales</taxon>
        <taxon>Solanaceae</taxon>
        <taxon>Nicotianoideae</taxon>
        <taxon>Nicotianeae</taxon>
        <taxon>Nicotiana</taxon>
    </lineage>
</organism>
<evidence type="ECO:0000256" key="1">
    <source>
        <dbReference type="ARBA" id="ARBA00005755"/>
    </source>
</evidence>
<dbReference type="GO" id="GO:0000166">
    <property type="term" value="F:nucleotide binding"/>
    <property type="evidence" value="ECO:0007669"/>
    <property type="project" value="InterPro"/>
</dbReference>
<keyword evidence="3" id="KW-0808">Transferase</keyword>
<evidence type="ECO:0000313" key="10">
    <source>
        <dbReference type="RefSeq" id="XP_016499917.2"/>
    </source>
</evidence>